<feature type="compositionally biased region" description="Polar residues" evidence="1">
    <location>
        <begin position="23"/>
        <end position="32"/>
    </location>
</feature>
<feature type="compositionally biased region" description="Polar residues" evidence="1">
    <location>
        <begin position="7"/>
        <end position="16"/>
    </location>
</feature>
<evidence type="ECO:0000313" key="3">
    <source>
        <dbReference type="Proteomes" id="UP000324222"/>
    </source>
</evidence>
<feature type="region of interest" description="Disordered" evidence="1">
    <location>
        <begin position="1"/>
        <end position="33"/>
    </location>
</feature>
<protein>
    <submittedName>
        <fullName evidence="2">Uncharacterized protein</fullName>
    </submittedName>
</protein>
<sequence>MLDESNKSASLGNTTMHKVAIEQRTSTSQHSRGSLHVLISHHTLGEFSLGLSKTGSCTAVDAVDLDRFGDCVTISTTSQEKLVT</sequence>
<evidence type="ECO:0000313" key="2">
    <source>
        <dbReference type="EMBL" id="MPC55712.1"/>
    </source>
</evidence>
<evidence type="ECO:0000256" key="1">
    <source>
        <dbReference type="SAM" id="MobiDB-lite"/>
    </source>
</evidence>
<keyword evidence="3" id="KW-1185">Reference proteome</keyword>
<dbReference type="AlphaFoldDB" id="A0A5B7GA21"/>
<name>A0A5B7GA21_PORTR</name>
<comment type="caution">
    <text evidence="2">The sequence shown here is derived from an EMBL/GenBank/DDBJ whole genome shotgun (WGS) entry which is preliminary data.</text>
</comment>
<accession>A0A5B7GA21</accession>
<dbReference type="Proteomes" id="UP000324222">
    <property type="component" value="Unassembled WGS sequence"/>
</dbReference>
<proteinExistence type="predicted"/>
<gene>
    <name evidence="2" type="ORF">E2C01_049656</name>
</gene>
<reference evidence="2 3" key="1">
    <citation type="submission" date="2019-05" db="EMBL/GenBank/DDBJ databases">
        <title>Another draft genome of Portunus trituberculatus and its Hox gene families provides insights of decapod evolution.</title>
        <authorList>
            <person name="Jeong J.-H."/>
            <person name="Song I."/>
            <person name="Kim S."/>
            <person name="Choi T."/>
            <person name="Kim D."/>
            <person name="Ryu S."/>
            <person name="Kim W."/>
        </authorList>
    </citation>
    <scope>NUCLEOTIDE SEQUENCE [LARGE SCALE GENOMIC DNA]</scope>
    <source>
        <tissue evidence="2">Muscle</tissue>
    </source>
</reference>
<dbReference type="EMBL" id="VSRR010013381">
    <property type="protein sequence ID" value="MPC55712.1"/>
    <property type="molecule type" value="Genomic_DNA"/>
</dbReference>
<organism evidence="2 3">
    <name type="scientific">Portunus trituberculatus</name>
    <name type="common">Swimming crab</name>
    <name type="synonym">Neptunus trituberculatus</name>
    <dbReference type="NCBI Taxonomy" id="210409"/>
    <lineage>
        <taxon>Eukaryota</taxon>
        <taxon>Metazoa</taxon>
        <taxon>Ecdysozoa</taxon>
        <taxon>Arthropoda</taxon>
        <taxon>Crustacea</taxon>
        <taxon>Multicrustacea</taxon>
        <taxon>Malacostraca</taxon>
        <taxon>Eumalacostraca</taxon>
        <taxon>Eucarida</taxon>
        <taxon>Decapoda</taxon>
        <taxon>Pleocyemata</taxon>
        <taxon>Brachyura</taxon>
        <taxon>Eubrachyura</taxon>
        <taxon>Portunoidea</taxon>
        <taxon>Portunidae</taxon>
        <taxon>Portuninae</taxon>
        <taxon>Portunus</taxon>
    </lineage>
</organism>